<protein>
    <submittedName>
        <fullName evidence="1">Uncharacterized protein</fullName>
    </submittedName>
</protein>
<reference evidence="1" key="1">
    <citation type="submission" date="2020-04" db="EMBL/GenBank/DDBJ databases">
        <authorList>
            <person name="Chiriac C."/>
            <person name="Salcher M."/>
            <person name="Ghai R."/>
            <person name="Kavagutti S V."/>
        </authorList>
    </citation>
    <scope>NUCLEOTIDE SEQUENCE</scope>
</reference>
<sequence>MNPRNKLIHEAKTRLRTHKVSEDHIAFRLLCEKESLNWDRAIEAVHQYCSLLETIEKLQSDKECLKRELTWVCQRNTLLVDELGQRGRKFLTTDRTTAMLKAMYESEG</sequence>
<name>A0A6J5MYZ4_9CAUD</name>
<evidence type="ECO:0000313" key="1">
    <source>
        <dbReference type="EMBL" id="CAB4150256.1"/>
    </source>
</evidence>
<accession>A0A6J5MYZ4</accession>
<organism evidence="1">
    <name type="scientific">uncultured Caudovirales phage</name>
    <dbReference type="NCBI Taxonomy" id="2100421"/>
    <lineage>
        <taxon>Viruses</taxon>
        <taxon>Duplodnaviria</taxon>
        <taxon>Heunggongvirae</taxon>
        <taxon>Uroviricota</taxon>
        <taxon>Caudoviricetes</taxon>
        <taxon>Peduoviridae</taxon>
        <taxon>Maltschvirus</taxon>
        <taxon>Maltschvirus maltsch</taxon>
    </lineage>
</organism>
<dbReference type="EMBL" id="LR797279">
    <property type="protein sequence ID" value="CAB4199334.1"/>
    <property type="molecule type" value="Genomic_DNA"/>
</dbReference>
<evidence type="ECO:0000313" key="2">
    <source>
        <dbReference type="EMBL" id="CAB4199334.1"/>
    </source>
</evidence>
<dbReference type="EMBL" id="LR796545">
    <property type="protein sequence ID" value="CAB4150256.1"/>
    <property type="molecule type" value="Genomic_DNA"/>
</dbReference>
<gene>
    <name evidence="2" type="ORF">UFOVP1332_38</name>
    <name evidence="1" type="ORF">UFOVP565_5</name>
</gene>
<proteinExistence type="predicted"/>